<dbReference type="EMBL" id="SEYY01020316">
    <property type="protein sequence ID" value="KAB7497406.1"/>
    <property type="molecule type" value="Genomic_DNA"/>
</dbReference>
<evidence type="ECO:0000313" key="1">
    <source>
        <dbReference type="EMBL" id="KAB7497406.1"/>
    </source>
</evidence>
<name>A0A5N5ST59_9CRUS</name>
<comment type="caution">
    <text evidence="1">The sequence shown here is derived from an EMBL/GenBank/DDBJ whole genome shotgun (WGS) entry which is preliminary data.</text>
</comment>
<proteinExistence type="predicted"/>
<organism evidence="1 2">
    <name type="scientific">Armadillidium nasatum</name>
    <dbReference type="NCBI Taxonomy" id="96803"/>
    <lineage>
        <taxon>Eukaryota</taxon>
        <taxon>Metazoa</taxon>
        <taxon>Ecdysozoa</taxon>
        <taxon>Arthropoda</taxon>
        <taxon>Crustacea</taxon>
        <taxon>Multicrustacea</taxon>
        <taxon>Malacostraca</taxon>
        <taxon>Eumalacostraca</taxon>
        <taxon>Peracarida</taxon>
        <taxon>Isopoda</taxon>
        <taxon>Oniscidea</taxon>
        <taxon>Crinocheta</taxon>
        <taxon>Armadillidiidae</taxon>
        <taxon>Armadillidium</taxon>
    </lineage>
</organism>
<feature type="non-terminal residue" evidence="1">
    <location>
        <position position="63"/>
    </location>
</feature>
<evidence type="ECO:0000313" key="2">
    <source>
        <dbReference type="Proteomes" id="UP000326759"/>
    </source>
</evidence>
<gene>
    <name evidence="1" type="ORF">Anas_14197</name>
</gene>
<protein>
    <submittedName>
        <fullName evidence="1">Uncharacterized protein</fullName>
    </submittedName>
</protein>
<keyword evidence="2" id="KW-1185">Reference proteome</keyword>
<dbReference type="Proteomes" id="UP000326759">
    <property type="component" value="Unassembled WGS sequence"/>
</dbReference>
<dbReference type="AlphaFoldDB" id="A0A5N5ST59"/>
<accession>A0A5N5ST59</accession>
<sequence>MIGVTRSQIAGSSSQPASLCIKIVKKIPSAAEMNSIFISKTNISQEMKVKLLYNCSLPILKAH</sequence>
<reference evidence="1 2" key="1">
    <citation type="journal article" date="2019" name="PLoS Biol.">
        <title>Sex chromosomes control vertical transmission of feminizing Wolbachia symbionts in an isopod.</title>
        <authorList>
            <person name="Becking T."/>
            <person name="Chebbi M.A."/>
            <person name="Giraud I."/>
            <person name="Moumen B."/>
            <person name="Laverre T."/>
            <person name="Caubet Y."/>
            <person name="Peccoud J."/>
            <person name="Gilbert C."/>
            <person name="Cordaux R."/>
        </authorList>
    </citation>
    <scope>NUCLEOTIDE SEQUENCE [LARGE SCALE GENOMIC DNA]</scope>
    <source>
        <strain evidence="1">ANa2</strain>
        <tissue evidence="1">Whole body excluding digestive tract and cuticle</tissue>
    </source>
</reference>